<dbReference type="InterPro" id="IPR033635">
    <property type="entry name" value="ANKS1/Caskin"/>
</dbReference>
<protein>
    <recommendedName>
        <fullName evidence="3">SAM domain-containing protein</fullName>
    </recommendedName>
</protein>
<evidence type="ECO:0000313" key="5">
    <source>
        <dbReference type="EnsemblMetazoa" id="ASIC006780-PA"/>
    </source>
</evidence>
<name>A0A084VMZ8_ANOSI</name>
<sequence length="245" mass="27946">MQNKWIVTEKILFQEYTNRFLSEGYDLLTISRMTSADLMALGIKHPVHRRHLRSHIEALHLPDLLPSHVPAYIEKWIHFLRFDEYVPAILAQGYRKVTDVTVLEWEDLEDLGIMKMGHQKKILMGIERIKDVTSGRMAASRLSGVSEWPQPIEYVTITWRSLASVTQPVPPPDGPYHAFTSLRPSPPPRKTYTLMAGPAEEQSDEDAGATALFSASSIEDMHDPFVIVCILSFMSLSEMIRILKF</sequence>
<gene>
    <name evidence="4" type="ORF">ZHAS_00006780</name>
</gene>
<evidence type="ECO:0000256" key="2">
    <source>
        <dbReference type="ARBA" id="ARBA00023043"/>
    </source>
</evidence>
<dbReference type="STRING" id="74873.A0A084VMZ8"/>
<dbReference type="EnsemblMetazoa" id="ASIC006780-RA">
    <property type="protein sequence ID" value="ASIC006780-PA"/>
    <property type="gene ID" value="ASIC006780"/>
</dbReference>
<dbReference type="Gene3D" id="1.10.150.50">
    <property type="entry name" value="Transcription Factor, Ets-1"/>
    <property type="match status" value="2"/>
</dbReference>
<feature type="domain" description="SAM" evidence="3">
    <location>
        <begin position="73"/>
        <end position="132"/>
    </location>
</feature>
<dbReference type="PANTHER" id="PTHR24174">
    <property type="entry name" value="ANKYRIN REPEAT AND STERILE ALPHA MOTIF DOMAIN-CONTAINING PROTEIN 1"/>
    <property type="match status" value="1"/>
</dbReference>
<dbReference type="PANTHER" id="PTHR24174:SF16">
    <property type="entry name" value="CASKIN-2"/>
    <property type="match status" value="1"/>
</dbReference>
<dbReference type="EMBL" id="ATLV01014653">
    <property type="status" value="NOT_ANNOTATED_CDS"/>
    <property type="molecule type" value="Genomic_DNA"/>
</dbReference>
<keyword evidence="1" id="KW-0677">Repeat</keyword>
<keyword evidence="2" id="KW-0040">ANK repeat</keyword>
<dbReference type="InterPro" id="IPR001660">
    <property type="entry name" value="SAM"/>
</dbReference>
<accession>A0A084VMZ8</accession>
<dbReference type="SMART" id="SM00454">
    <property type="entry name" value="SAM"/>
    <property type="match status" value="2"/>
</dbReference>
<reference evidence="5" key="2">
    <citation type="submission" date="2020-05" db="UniProtKB">
        <authorList>
            <consortium name="EnsemblMetazoa"/>
        </authorList>
    </citation>
    <scope>IDENTIFICATION</scope>
</reference>
<reference evidence="4 6" key="1">
    <citation type="journal article" date="2014" name="BMC Genomics">
        <title>Genome sequence of Anopheles sinensis provides insight into genetics basis of mosquito competence for malaria parasites.</title>
        <authorList>
            <person name="Zhou D."/>
            <person name="Zhang D."/>
            <person name="Ding G."/>
            <person name="Shi L."/>
            <person name="Hou Q."/>
            <person name="Ye Y."/>
            <person name="Xu Y."/>
            <person name="Zhou H."/>
            <person name="Xiong C."/>
            <person name="Li S."/>
            <person name="Yu J."/>
            <person name="Hong S."/>
            <person name="Yu X."/>
            <person name="Zou P."/>
            <person name="Chen C."/>
            <person name="Chang X."/>
            <person name="Wang W."/>
            <person name="Lv Y."/>
            <person name="Sun Y."/>
            <person name="Ma L."/>
            <person name="Shen B."/>
            <person name="Zhu C."/>
        </authorList>
    </citation>
    <scope>NUCLEOTIDE SEQUENCE [LARGE SCALE GENOMIC DNA]</scope>
</reference>
<dbReference type="VEuPathDB" id="VectorBase:ASIS009108"/>
<dbReference type="InterPro" id="IPR013761">
    <property type="entry name" value="SAM/pointed_sf"/>
</dbReference>
<dbReference type="PROSITE" id="PS50105">
    <property type="entry name" value="SAM_DOMAIN"/>
    <property type="match status" value="2"/>
</dbReference>
<evidence type="ECO:0000259" key="3">
    <source>
        <dbReference type="PROSITE" id="PS50105"/>
    </source>
</evidence>
<dbReference type="AlphaFoldDB" id="A0A084VMZ8"/>
<dbReference type="VEuPathDB" id="VectorBase:ASIC006780"/>
<feature type="domain" description="SAM" evidence="3">
    <location>
        <begin position="5"/>
        <end position="62"/>
    </location>
</feature>
<evidence type="ECO:0000313" key="6">
    <source>
        <dbReference type="Proteomes" id="UP000030765"/>
    </source>
</evidence>
<evidence type="ECO:0000256" key="1">
    <source>
        <dbReference type="ARBA" id="ARBA00022737"/>
    </source>
</evidence>
<dbReference type="Pfam" id="PF00536">
    <property type="entry name" value="SAM_1"/>
    <property type="match status" value="2"/>
</dbReference>
<dbReference type="Proteomes" id="UP000030765">
    <property type="component" value="Unassembled WGS sequence"/>
</dbReference>
<keyword evidence="6" id="KW-1185">Reference proteome</keyword>
<evidence type="ECO:0000313" key="4">
    <source>
        <dbReference type="EMBL" id="KFB39342.1"/>
    </source>
</evidence>
<dbReference type="EMBL" id="KE524978">
    <property type="protein sequence ID" value="KFB39342.1"/>
    <property type="molecule type" value="Genomic_DNA"/>
</dbReference>
<dbReference type="OrthoDB" id="6156898at2759"/>
<proteinExistence type="predicted"/>
<organism evidence="4">
    <name type="scientific">Anopheles sinensis</name>
    <name type="common">Mosquito</name>
    <dbReference type="NCBI Taxonomy" id="74873"/>
    <lineage>
        <taxon>Eukaryota</taxon>
        <taxon>Metazoa</taxon>
        <taxon>Ecdysozoa</taxon>
        <taxon>Arthropoda</taxon>
        <taxon>Hexapoda</taxon>
        <taxon>Insecta</taxon>
        <taxon>Pterygota</taxon>
        <taxon>Neoptera</taxon>
        <taxon>Endopterygota</taxon>
        <taxon>Diptera</taxon>
        <taxon>Nematocera</taxon>
        <taxon>Culicoidea</taxon>
        <taxon>Culicidae</taxon>
        <taxon>Anophelinae</taxon>
        <taxon>Anopheles</taxon>
    </lineage>
</organism>
<dbReference type="SUPFAM" id="SSF47769">
    <property type="entry name" value="SAM/Pointed domain"/>
    <property type="match status" value="2"/>
</dbReference>